<dbReference type="EnsemblBacteria" id="ABM80716">
    <property type="protein sequence ID" value="ABM80716"/>
    <property type="gene ID" value="Hbut_0865"/>
</dbReference>
<name>A2BL55_HYPBU</name>
<keyword evidence="7" id="KW-0408">Iron</keyword>
<dbReference type="GeneID" id="4781852"/>
<comment type="pathway">
    <text evidence="2">Cofactor biosynthesis; Fe-Mo cofactor biosynthesis.</text>
</comment>
<keyword evidence="6" id="KW-0479">Metal-binding</keyword>
<evidence type="ECO:0000256" key="8">
    <source>
        <dbReference type="ARBA" id="ARBA00023014"/>
    </source>
</evidence>
<dbReference type="SFLD" id="SFLDS00029">
    <property type="entry name" value="Radical_SAM"/>
    <property type="match status" value="1"/>
</dbReference>
<organism evidence="12 13">
    <name type="scientific">Hyperthermus butylicus (strain DSM 5456 / JCM 9403 / PLM1-5)</name>
    <dbReference type="NCBI Taxonomy" id="415426"/>
    <lineage>
        <taxon>Archaea</taxon>
        <taxon>Thermoproteota</taxon>
        <taxon>Thermoprotei</taxon>
        <taxon>Desulfurococcales</taxon>
        <taxon>Pyrodictiaceae</taxon>
        <taxon>Hyperthermus</taxon>
    </lineage>
</organism>
<dbReference type="InterPro" id="IPR058240">
    <property type="entry name" value="rSAM_sf"/>
</dbReference>
<evidence type="ECO:0000256" key="9">
    <source>
        <dbReference type="ARBA" id="ARBA00023231"/>
    </source>
</evidence>
<dbReference type="Gene3D" id="3.20.20.70">
    <property type="entry name" value="Aldolase class I"/>
    <property type="match status" value="1"/>
</dbReference>
<dbReference type="Proteomes" id="UP000002593">
    <property type="component" value="Chromosome"/>
</dbReference>
<evidence type="ECO:0000256" key="6">
    <source>
        <dbReference type="ARBA" id="ARBA00022723"/>
    </source>
</evidence>
<reference evidence="12 13" key="1">
    <citation type="journal article" date="2007" name="Archaea">
        <title>The genome of Hyperthermus butylicus: a sulfur-reducing, peptide fermenting, neutrophilic Crenarchaeote growing up to 108 degrees C.</title>
        <authorList>
            <person name="Brugger K."/>
            <person name="Chen L."/>
            <person name="Stark M."/>
            <person name="Zibat A."/>
            <person name="Redder P."/>
            <person name="Ruepp A."/>
            <person name="Awayez M."/>
            <person name="She Q."/>
            <person name="Garrett R.A."/>
            <person name="Klenk H.P."/>
        </authorList>
    </citation>
    <scope>NUCLEOTIDE SEQUENCE [LARGE SCALE GENOMIC DNA]</scope>
    <source>
        <strain evidence="13">DSM 5456 / JCM 9403 / PLM1-5</strain>
    </source>
</reference>
<keyword evidence="4" id="KW-0004">4Fe-4S</keyword>
<keyword evidence="10" id="KW-0456">Lyase</keyword>
<evidence type="ECO:0000256" key="3">
    <source>
        <dbReference type="ARBA" id="ARBA00006804"/>
    </source>
</evidence>
<evidence type="ECO:0000256" key="4">
    <source>
        <dbReference type="ARBA" id="ARBA00022485"/>
    </source>
</evidence>
<comment type="cofactor">
    <cofactor evidence="1">
        <name>[4Fe-4S] cluster</name>
        <dbReference type="ChEBI" id="CHEBI:49883"/>
    </cofactor>
</comment>
<dbReference type="PANTHER" id="PTHR43787:SF13">
    <property type="entry name" value="FEMO COFACTOR BIOSYNTHESIS PROTEIN NIFB"/>
    <property type="match status" value="1"/>
</dbReference>
<dbReference type="AlphaFoldDB" id="A2BL55"/>
<gene>
    <name evidence="12" type="ordered locus">Hbut_0865</name>
</gene>
<evidence type="ECO:0000256" key="2">
    <source>
        <dbReference type="ARBA" id="ARBA00005155"/>
    </source>
</evidence>
<evidence type="ECO:0000259" key="11">
    <source>
        <dbReference type="PROSITE" id="PS51918"/>
    </source>
</evidence>
<accession>A2BL55</accession>
<sequence length="250" mass="28454">MRIRGFDPVKLGLELEKRVAENSKRKYSRFRGSRFYGGSAVGDVVGCNLRCVFCWSGRARDDPTIGFWVTAHEAYRRLRGIARSRGYRIVRLSGGEPTIGWSHLTELLDYFSRERGLIFVLETNGIILGYDRSKACQLAEYRNLHVRVSIKACSAELFSKLTAAKPEAFNYQLYAVKNLADCGVDFHVAVFASFGNERCWANFVSRIAEFAGAEVVEGLEVEYMVLYPSVKRRLHALEKLGLKPRIYYEP</sequence>
<protein>
    <submittedName>
        <fullName evidence="12">Fe-S oxidoreductase</fullName>
    </submittedName>
</protein>
<dbReference type="PANTHER" id="PTHR43787">
    <property type="entry name" value="FEMO COFACTOR BIOSYNTHESIS PROTEIN NIFB-RELATED"/>
    <property type="match status" value="1"/>
</dbReference>
<dbReference type="GO" id="GO:0051539">
    <property type="term" value="F:4 iron, 4 sulfur cluster binding"/>
    <property type="evidence" value="ECO:0007669"/>
    <property type="project" value="UniProtKB-KW"/>
</dbReference>
<evidence type="ECO:0000256" key="5">
    <source>
        <dbReference type="ARBA" id="ARBA00022691"/>
    </source>
</evidence>
<feature type="domain" description="Radical SAM core" evidence="11">
    <location>
        <begin position="29"/>
        <end position="250"/>
    </location>
</feature>
<dbReference type="GO" id="GO:0046872">
    <property type="term" value="F:metal ion binding"/>
    <property type="evidence" value="ECO:0007669"/>
    <property type="project" value="UniProtKB-KW"/>
</dbReference>
<dbReference type="PROSITE" id="PS51918">
    <property type="entry name" value="RADICAL_SAM"/>
    <property type="match status" value="1"/>
</dbReference>
<dbReference type="RefSeq" id="WP_011822034.1">
    <property type="nucleotide sequence ID" value="NC_008818.1"/>
</dbReference>
<dbReference type="CDD" id="cd01335">
    <property type="entry name" value="Radical_SAM"/>
    <property type="match status" value="1"/>
</dbReference>
<keyword evidence="5" id="KW-0949">S-adenosyl-L-methionine</keyword>
<evidence type="ECO:0000256" key="7">
    <source>
        <dbReference type="ARBA" id="ARBA00023004"/>
    </source>
</evidence>
<dbReference type="STRING" id="415426.Hbut_0865"/>
<dbReference type="OrthoDB" id="5620at2157"/>
<dbReference type="Pfam" id="PF04055">
    <property type="entry name" value="Radical_SAM"/>
    <property type="match status" value="1"/>
</dbReference>
<evidence type="ECO:0000313" key="13">
    <source>
        <dbReference type="Proteomes" id="UP000002593"/>
    </source>
</evidence>
<dbReference type="GO" id="GO:0016829">
    <property type="term" value="F:lyase activity"/>
    <property type="evidence" value="ECO:0007669"/>
    <property type="project" value="UniProtKB-KW"/>
</dbReference>
<dbReference type="SUPFAM" id="SSF102114">
    <property type="entry name" value="Radical SAM enzymes"/>
    <property type="match status" value="1"/>
</dbReference>
<evidence type="ECO:0000256" key="10">
    <source>
        <dbReference type="ARBA" id="ARBA00023239"/>
    </source>
</evidence>
<keyword evidence="8" id="KW-0411">Iron-sulfur</keyword>
<dbReference type="InterPro" id="IPR013785">
    <property type="entry name" value="Aldolase_TIM"/>
</dbReference>
<keyword evidence="9" id="KW-0535">Nitrogen fixation</keyword>
<keyword evidence="13" id="KW-1185">Reference proteome</keyword>
<evidence type="ECO:0000313" key="12">
    <source>
        <dbReference type="EMBL" id="ABM80716.1"/>
    </source>
</evidence>
<dbReference type="EMBL" id="CP000493">
    <property type="protein sequence ID" value="ABM80716.1"/>
    <property type="molecule type" value="Genomic_DNA"/>
</dbReference>
<comment type="similarity">
    <text evidence="3">Belongs to the radical SAM superfamily. NifB family.</text>
</comment>
<dbReference type="InterPro" id="IPR007197">
    <property type="entry name" value="rSAM"/>
</dbReference>
<dbReference type="eggNOG" id="arCOG05120">
    <property type="taxonomic scope" value="Archaea"/>
</dbReference>
<proteinExistence type="inferred from homology"/>
<dbReference type="KEGG" id="hbu:Hbut_0865"/>
<dbReference type="HOGENOM" id="CLU_1080107_0_0_2"/>
<dbReference type="SFLD" id="SFLDG01067">
    <property type="entry name" value="SPASM/twitch_domain_containing"/>
    <property type="match status" value="1"/>
</dbReference>
<evidence type="ECO:0000256" key="1">
    <source>
        <dbReference type="ARBA" id="ARBA00001966"/>
    </source>
</evidence>